<feature type="transmembrane region" description="Helical" evidence="8">
    <location>
        <begin position="7"/>
        <end position="28"/>
    </location>
</feature>
<dbReference type="GO" id="GO:0016020">
    <property type="term" value="C:membrane"/>
    <property type="evidence" value="ECO:0007669"/>
    <property type="project" value="UniProtKB-SubCell"/>
</dbReference>
<dbReference type="EMBL" id="CP001614">
    <property type="protein sequence ID" value="ACR11525.1"/>
    <property type="molecule type" value="Genomic_DNA"/>
</dbReference>
<keyword evidence="12" id="KW-1185">Reference proteome</keyword>
<sequence length="427" mass="48607">MRARIGKIVLIFSILLVSFYTTMLAMLYEWGLADATHGIVWQEAHLFQQAYAKDPNAPLPHTRSIRGFIGEENLPEEVTRWFPPSKWKNWSPKEEGLLYRFQKNEGAESHYHLLISPLPNTDKRFFVYYNITVADEIAAKVWHKFKILAFVGGILVVAMLVVFRATIARSLRPISSLSRWIENLDQKNPPHDLPRDIQADEIGQMAGSLYSALQRIHQYNERERKFLRNASHELRTPIAIIRNAMDVLEHKRKLGNDNIDCLLQRIRRAGDTMKSVTEAILWLAVEDYAPPTSENTNLRRLVEEIVAANENLNAGKQVTVSTELNQLEPRHIQSSLAHIVLDNLIRNAFQHCTDGEIQIRALNASTLEVINPHHAYSATDKNQDIAEAIATGSFGLGLALVKTITERQGWLFEFHLGQEEAVARVSL</sequence>
<dbReference type="EC" id="2.7.13.3" evidence="3"/>
<keyword evidence="8" id="KW-0812">Transmembrane</keyword>
<dbReference type="SMART" id="SM00388">
    <property type="entry name" value="HisKA"/>
    <property type="match status" value="1"/>
</dbReference>
<keyword evidence="8" id="KW-0472">Membrane</keyword>
<evidence type="ECO:0000256" key="4">
    <source>
        <dbReference type="ARBA" id="ARBA00022553"/>
    </source>
</evidence>
<keyword evidence="6" id="KW-0418">Kinase</keyword>
<dbReference type="Gene3D" id="6.10.340.10">
    <property type="match status" value="1"/>
</dbReference>
<dbReference type="SUPFAM" id="SSF47384">
    <property type="entry name" value="Homodimeric domain of signal transducing histidine kinase"/>
    <property type="match status" value="1"/>
</dbReference>
<accession>C5BNE9</accession>
<dbReference type="AlphaFoldDB" id="C5BNE9"/>
<dbReference type="HOGENOM" id="CLU_000445_89_37_6"/>
<reference evidence="11 12" key="1">
    <citation type="journal article" date="2009" name="PLoS ONE">
        <title>The complete genome of Teredinibacter turnerae T7901: an intracellular endosymbiont of marine wood-boring bivalves (shipworms).</title>
        <authorList>
            <person name="Yang J.C."/>
            <person name="Madupu R."/>
            <person name="Durkin A.S."/>
            <person name="Ekborg N.A."/>
            <person name="Pedamallu C.S."/>
            <person name="Hostetler J.B."/>
            <person name="Radune D."/>
            <person name="Toms B.S."/>
            <person name="Henrissat B."/>
            <person name="Coutinho P.M."/>
            <person name="Schwarz S."/>
            <person name="Field L."/>
            <person name="Trindade-Silva A.E."/>
            <person name="Soares C.A.G."/>
            <person name="Elshahawi S."/>
            <person name="Hanora A."/>
            <person name="Schmidt E.W."/>
            <person name="Haygood M.G."/>
            <person name="Posfai J."/>
            <person name="Benner J."/>
            <person name="Madinger C."/>
            <person name="Nove J."/>
            <person name="Anton B."/>
            <person name="Chaudhary K."/>
            <person name="Foster J."/>
            <person name="Holman A."/>
            <person name="Kumar S."/>
            <person name="Lessard P.A."/>
            <person name="Luyten Y.A."/>
            <person name="Slatko B."/>
            <person name="Wood N."/>
            <person name="Wu B."/>
            <person name="Teplitski M."/>
            <person name="Mougous J.D."/>
            <person name="Ward N."/>
            <person name="Eisen J.A."/>
            <person name="Badger J.H."/>
            <person name="Distel D.L."/>
        </authorList>
    </citation>
    <scope>NUCLEOTIDE SEQUENCE [LARGE SCALE GENOMIC DNA]</scope>
    <source>
        <strain evidence="12">ATCC 39867 / T7901</strain>
    </source>
</reference>
<name>C5BNE9_TERTT</name>
<evidence type="ECO:0000256" key="3">
    <source>
        <dbReference type="ARBA" id="ARBA00012438"/>
    </source>
</evidence>
<dbReference type="InterPro" id="IPR003661">
    <property type="entry name" value="HisK_dim/P_dom"/>
</dbReference>
<comment type="subcellular location">
    <subcellularLocation>
        <location evidence="2">Membrane</location>
    </subcellularLocation>
</comment>
<keyword evidence="8" id="KW-1133">Transmembrane helix</keyword>
<dbReference type="InterPro" id="IPR050428">
    <property type="entry name" value="TCS_sensor_his_kinase"/>
</dbReference>
<organism evidence="11 12">
    <name type="scientific">Teredinibacter turnerae (strain ATCC 39867 / T7901)</name>
    <dbReference type="NCBI Taxonomy" id="377629"/>
    <lineage>
        <taxon>Bacteria</taxon>
        <taxon>Pseudomonadati</taxon>
        <taxon>Pseudomonadota</taxon>
        <taxon>Gammaproteobacteria</taxon>
        <taxon>Cellvibrionales</taxon>
        <taxon>Cellvibrionaceae</taxon>
        <taxon>Teredinibacter</taxon>
    </lineage>
</organism>
<feature type="transmembrane region" description="Helical" evidence="8">
    <location>
        <begin position="147"/>
        <end position="167"/>
    </location>
</feature>
<dbReference type="SUPFAM" id="SSF55874">
    <property type="entry name" value="ATPase domain of HSP90 chaperone/DNA topoisomerase II/histidine kinase"/>
    <property type="match status" value="1"/>
</dbReference>
<keyword evidence="7" id="KW-0902">Two-component regulatory system</keyword>
<evidence type="ECO:0000256" key="1">
    <source>
        <dbReference type="ARBA" id="ARBA00000085"/>
    </source>
</evidence>
<evidence type="ECO:0000256" key="5">
    <source>
        <dbReference type="ARBA" id="ARBA00022679"/>
    </source>
</evidence>
<evidence type="ECO:0000313" key="12">
    <source>
        <dbReference type="Proteomes" id="UP000009080"/>
    </source>
</evidence>
<evidence type="ECO:0000256" key="7">
    <source>
        <dbReference type="ARBA" id="ARBA00023012"/>
    </source>
</evidence>
<dbReference type="eggNOG" id="COG0642">
    <property type="taxonomic scope" value="Bacteria"/>
</dbReference>
<comment type="catalytic activity">
    <reaction evidence="1">
        <text>ATP + protein L-histidine = ADP + protein N-phospho-L-histidine.</text>
        <dbReference type="EC" id="2.7.13.3"/>
    </reaction>
</comment>
<keyword evidence="5" id="KW-0808">Transferase</keyword>
<dbReference type="GO" id="GO:0000155">
    <property type="term" value="F:phosphorelay sensor kinase activity"/>
    <property type="evidence" value="ECO:0007669"/>
    <property type="project" value="InterPro"/>
</dbReference>
<protein>
    <recommendedName>
        <fullName evidence="3">histidine kinase</fullName>
        <ecNumber evidence="3">2.7.13.3</ecNumber>
    </recommendedName>
</protein>
<dbReference type="PANTHER" id="PTHR45436">
    <property type="entry name" value="SENSOR HISTIDINE KINASE YKOH"/>
    <property type="match status" value="1"/>
</dbReference>
<dbReference type="KEGG" id="ttu:TERTU_2940"/>
<feature type="domain" description="Histidine kinase" evidence="9">
    <location>
        <begin position="229"/>
        <end position="427"/>
    </location>
</feature>
<evidence type="ECO:0000313" key="11">
    <source>
        <dbReference type="EMBL" id="ACR11525.1"/>
    </source>
</evidence>
<evidence type="ECO:0000256" key="8">
    <source>
        <dbReference type="SAM" id="Phobius"/>
    </source>
</evidence>
<dbReference type="PANTHER" id="PTHR45436:SF5">
    <property type="entry name" value="SENSOR HISTIDINE KINASE TRCS"/>
    <property type="match status" value="1"/>
</dbReference>
<dbReference type="Gene3D" id="1.10.287.130">
    <property type="match status" value="1"/>
</dbReference>
<dbReference type="CDD" id="cd00082">
    <property type="entry name" value="HisKA"/>
    <property type="match status" value="1"/>
</dbReference>
<evidence type="ECO:0000256" key="6">
    <source>
        <dbReference type="ARBA" id="ARBA00022777"/>
    </source>
</evidence>
<proteinExistence type="predicted"/>
<dbReference type="PROSITE" id="PS50885">
    <property type="entry name" value="HAMP"/>
    <property type="match status" value="1"/>
</dbReference>
<keyword evidence="4" id="KW-0597">Phosphoprotein</keyword>
<dbReference type="STRING" id="377629.TERTU_2940"/>
<feature type="domain" description="HAMP" evidence="10">
    <location>
        <begin position="168"/>
        <end position="221"/>
    </location>
</feature>
<dbReference type="InterPro" id="IPR005467">
    <property type="entry name" value="His_kinase_dom"/>
</dbReference>
<evidence type="ECO:0000259" key="9">
    <source>
        <dbReference type="PROSITE" id="PS50109"/>
    </source>
</evidence>
<dbReference type="InterPro" id="IPR036097">
    <property type="entry name" value="HisK_dim/P_sf"/>
</dbReference>
<dbReference type="Proteomes" id="UP000009080">
    <property type="component" value="Chromosome"/>
</dbReference>
<dbReference type="InterPro" id="IPR036890">
    <property type="entry name" value="HATPase_C_sf"/>
</dbReference>
<gene>
    <name evidence="11" type="ordered locus">TERTU_2940</name>
</gene>
<dbReference type="Pfam" id="PF00512">
    <property type="entry name" value="HisKA"/>
    <property type="match status" value="1"/>
</dbReference>
<evidence type="ECO:0000259" key="10">
    <source>
        <dbReference type="PROSITE" id="PS50885"/>
    </source>
</evidence>
<dbReference type="PROSITE" id="PS50109">
    <property type="entry name" value="HIS_KIN"/>
    <property type="match status" value="1"/>
</dbReference>
<evidence type="ECO:0000256" key="2">
    <source>
        <dbReference type="ARBA" id="ARBA00004370"/>
    </source>
</evidence>
<dbReference type="InterPro" id="IPR003660">
    <property type="entry name" value="HAMP_dom"/>
</dbReference>
<dbReference type="Gene3D" id="3.30.565.10">
    <property type="entry name" value="Histidine kinase-like ATPase, C-terminal domain"/>
    <property type="match status" value="1"/>
</dbReference>